<gene>
    <name evidence="2" type="ORF">LCGC14_2272000</name>
</gene>
<reference evidence="2" key="1">
    <citation type="journal article" date="2015" name="Nature">
        <title>Complex archaea that bridge the gap between prokaryotes and eukaryotes.</title>
        <authorList>
            <person name="Spang A."/>
            <person name="Saw J.H."/>
            <person name="Jorgensen S.L."/>
            <person name="Zaremba-Niedzwiedzka K."/>
            <person name="Martijn J."/>
            <person name="Lind A.E."/>
            <person name="van Eijk R."/>
            <person name="Schleper C."/>
            <person name="Guy L."/>
            <person name="Ettema T.J."/>
        </authorList>
    </citation>
    <scope>NUCLEOTIDE SEQUENCE</scope>
</reference>
<protein>
    <recommendedName>
        <fullName evidence="1">dATP/dGTP diphosphohydrolase N-terminal domain-containing protein</fullName>
    </recommendedName>
</protein>
<accession>A0A0F9DJ09</accession>
<dbReference type="AlphaFoldDB" id="A0A0F9DJ09"/>
<sequence length="409" mass="44418">MAETLTLKQIRELILGDAGLIMDALSAVFVDSNTYTIDKLADKSPDPYRMRDSFLYKPSNDTTAAYTNAVTVNGAHTASVTILDYTSAGDDVTAGDVINVDNVRMGWNAKPFDVVDSSFVMEGEPPALGVDLALRETASTVYDWNSGEETTVDPAPDTDLPDPFTIAPPGAPEIAETLYSTRDSAGVKVRASLSWAASADAFVSEYQMEHKLSSITLWTLAPRTPDTSLEINEIAPAVYDFRVKAISGIGVSSLYSTSLNREIFNSLKRSPSMTIVPSAPDTSQYTPNTLPAATRDASMVPPEPLAKLAHVYTMGAAKYTDHNWRKGMAWSRVIGAMLRHIEAFRSGTSTDPKDGQHVLGSVAWCAFALMEYERTHPELDDRMLDGRDVEEIEAITGDAFKPAEPTEGD</sequence>
<dbReference type="SUPFAM" id="SSF49265">
    <property type="entry name" value="Fibronectin type III"/>
    <property type="match status" value="1"/>
</dbReference>
<feature type="domain" description="dATP/dGTP diphosphohydrolase N-terminal" evidence="1">
    <location>
        <begin position="296"/>
        <end position="382"/>
    </location>
</feature>
<name>A0A0F9DJ09_9ZZZZ</name>
<organism evidence="2">
    <name type="scientific">marine sediment metagenome</name>
    <dbReference type="NCBI Taxonomy" id="412755"/>
    <lineage>
        <taxon>unclassified sequences</taxon>
        <taxon>metagenomes</taxon>
        <taxon>ecological metagenomes</taxon>
    </lineage>
</organism>
<dbReference type="InterPro" id="IPR044038">
    <property type="entry name" value="dATP/dGTP_diPOhydrolase_N"/>
</dbReference>
<evidence type="ECO:0000259" key="1">
    <source>
        <dbReference type="Pfam" id="PF18909"/>
    </source>
</evidence>
<evidence type="ECO:0000313" key="2">
    <source>
        <dbReference type="EMBL" id="KKL53781.1"/>
    </source>
</evidence>
<comment type="caution">
    <text evidence="2">The sequence shown here is derived from an EMBL/GenBank/DDBJ whole genome shotgun (WGS) entry which is preliminary data.</text>
</comment>
<dbReference type="Pfam" id="PF18909">
    <property type="entry name" value="dGTP_diPhyd_N"/>
    <property type="match status" value="1"/>
</dbReference>
<dbReference type="InterPro" id="IPR036116">
    <property type="entry name" value="FN3_sf"/>
</dbReference>
<proteinExistence type="predicted"/>
<dbReference type="EMBL" id="LAZR01031430">
    <property type="protein sequence ID" value="KKL53781.1"/>
    <property type="molecule type" value="Genomic_DNA"/>
</dbReference>